<name>A0A8E5IMF3_SALET</name>
<organism evidence="1">
    <name type="scientific">Salmonella enterica subsp. enterica serovar Dessau</name>
    <dbReference type="NCBI Taxonomy" id="2564349"/>
    <lineage>
        <taxon>Bacteria</taxon>
        <taxon>Pseudomonadati</taxon>
        <taxon>Pseudomonadota</taxon>
        <taxon>Gammaproteobacteria</taxon>
        <taxon>Enterobacterales</taxon>
        <taxon>Enterobacteriaceae</taxon>
        <taxon>Salmonella</taxon>
    </lineage>
</organism>
<gene>
    <name evidence="1" type="ORF">F1331_24625</name>
</gene>
<accession>A0A8E5IMF3</accession>
<proteinExistence type="predicted"/>
<reference evidence="1" key="1">
    <citation type="submission" date="2019-09" db="EMBL/GenBank/DDBJ databases">
        <title>Characterization of Mobilized Colistin Resistance Gene mcr-9 Carrying Colisitin Resistant Salmonella enterica serotype Senftenberg ST14.</title>
        <authorList>
            <person name="Cha M.-H."/>
            <person name="Woo G.-J."/>
        </authorList>
    </citation>
    <scope>NUCLEOTIDE SEQUENCE</scope>
    <source>
        <strain evidence="1">KUFSE-SAL0043</strain>
    </source>
</reference>
<evidence type="ECO:0000313" key="1">
    <source>
        <dbReference type="EMBL" id="QUS47027.1"/>
    </source>
</evidence>
<protein>
    <submittedName>
        <fullName evidence="1">Uncharacterized protein</fullName>
    </submittedName>
</protein>
<dbReference type="EMBL" id="CP043765">
    <property type="protein sequence ID" value="QUS47027.1"/>
    <property type="molecule type" value="Genomic_DNA"/>
</dbReference>
<dbReference type="AlphaFoldDB" id="A0A8E5IMF3"/>
<dbReference type="RefSeq" id="WP_219827565.1">
    <property type="nucleotide sequence ID" value="NZ_CP043765.1"/>
</dbReference>
<sequence length="120" mass="13649">MLAAAVDEQTVAVTPRLARATVEAAWRVAGLGNDDARLDAIVSRARWSAVLPETRLRAMRFDDQRLYTESSVDASRVRDSAGANVGFEARLTWRFERLLYAEDEPSFSWLFQPVFQEERE</sequence>